<evidence type="ECO:0000256" key="1">
    <source>
        <dbReference type="SAM" id="Phobius"/>
    </source>
</evidence>
<keyword evidence="1" id="KW-0472">Membrane</keyword>
<dbReference type="AlphaFoldDB" id="A0A8X6XTX4"/>
<keyword evidence="3" id="KW-1185">Reference proteome</keyword>
<name>A0A8X6XTX4_9ARAC</name>
<organism evidence="2 3">
    <name type="scientific">Trichonephila inaurata madagascariensis</name>
    <dbReference type="NCBI Taxonomy" id="2747483"/>
    <lineage>
        <taxon>Eukaryota</taxon>
        <taxon>Metazoa</taxon>
        <taxon>Ecdysozoa</taxon>
        <taxon>Arthropoda</taxon>
        <taxon>Chelicerata</taxon>
        <taxon>Arachnida</taxon>
        <taxon>Araneae</taxon>
        <taxon>Araneomorphae</taxon>
        <taxon>Entelegynae</taxon>
        <taxon>Araneoidea</taxon>
        <taxon>Nephilidae</taxon>
        <taxon>Trichonephila</taxon>
        <taxon>Trichonephila inaurata</taxon>
    </lineage>
</organism>
<accession>A0A8X6XTX4</accession>
<reference evidence="2" key="1">
    <citation type="submission" date="2020-08" db="EMBL/GenBank/DDBJ databases">
        <title>Multicomponent nature underlies the extraordinary mechanical properties of spider dragline silk.</title>
        <authorList>
            <person name="Kono N."/>
            <person name="Nakamura H."/>
            <person name="Mori M."/>
            <person name="Yoshida Y."/>
            <person name="Ohtoshi R."/>
            <person name="Malay A.D."/>
            <person name="Moran D.A.P."/>
            <person name="Tomita M."/>
            <person name="Numata K."/>
            <person name="Arakawa K."/>
        </authorList>
    </citation>
    <scope>NUCLEOTIDE SEQUENCE</scope>
</reference>
<dbReference type="OrthoDB" id="6432034at2759"/>
<sequence>MAYLRKPQKKDLRFTRSFMKKISAIKKIHDDFDNLMVDVKAWIASKNREFFARGIGHLTIKWEAVIDVDGYSARINHLKMLLLNFYVCVCVSFFLNKWNSRTPDNFEPSQ</sequence>
<evidence type="ECO:0000313" key="2">
    <source>
        <dbReference type="EMBL" id="GFY57491.1"/>
    </source>
</evidence>
<evidence type="ECO:0000313" key="3">
    <source>
        <dbReference type="Proteomes" id="UP000886998"/>
    </source>
</evidence>
<keyword evidence="1" id="KW-0812">Transmembrane</keyword>
<feature type="transmembrane region" description="Helical" evidence="1">
    <location>
        <begin position="81"/>
        <end position="98"/>
    </location>
</feature>
<dbReference type="Proteomes" id="UP000886998">
    <property type="component" value="Unassembled WGS sequence"/>
</dbReference>
<dbReference type="EMBL" id="BMAV01011535">
    <property type="protein sequence ID" value="GFY57491.1"/>
    <property type="molecule type" value="Genomic_DNA"/>
</dbReference>
<keyword evidence="1" id="KW-1133">Transmembrane helix</keyword>
<gene>
    <name evidence="2" type="ORF">TNIN_437211</name>
</gene>
<proteinExistence type="predicted"/>
<comment type="caution">
    <text evidence="2">The sequence shown here is derived from an EMBL/GenBank/DDBJ whole genome shotgun (WGS) entry which is preliminary data.</text>
</comment>
<protein>
    <submittedName>
        <fullName evidence="2">Uncharacterized protein</fullName>
    </submittedName>
</protein>